<name>A0AAV4TB48_CAEEX</name>
<keyword evidence="2" id="KW-1185">Reference proteome</keyword>
<dbReference type="AlphaFoldDB" id="A0AAV4TB48"/>
<sequence>MFHTNHLTIKSTFEFSALKPRLQSLYDYLNMGPDGRVTGSRSPNGAMAKCLYSRRKMVVVRFCELSRWSQSSCRTLSLPQCVPCQEIAFCLSARERFAKRML</sequence>
<accession>A0AAV4TB48</accession>
<evidence type="ECO:0000313" key="1">
    <source>
        <dbReference type="EMBL" id="GIY43330.1"/>
    </source>
</evidence>
<evidence type="ECO:0000313" key="2">
    <source>
        <dbReference type="Proteomes" id="UP001054945"/>
    </source>
</evidence>
<dbReference type="EMBL" id="BPLR01010961">
    <property type="protein sequence ID" value="GIY43330.1"/>
    <property type="molecule type" value="Genomic_DNA"/>
</dbReference>
<dbReference type="Proteomes" id="UP001054945">
    <property type="component" value="Unassembled WGS sequence"/>
</dbReference>
<organism evidence="1 2">
    <name type="scientific">Caerostris extrusa</name>
    <name type="common">Bark spider</name>
    <name type="synonym">Caerostris bankana</name>
    <dbReference type="NCBI Taxonomy" id="172846"/>
    <lineage>
        <taxon>Eukaryota</taxon>
        <taxon>Metazoa</taxon>
        <taxon>Ecdysozoa</taxon>
        <taxon>Arthropoda</taxon>
        <taxon>Chelicerata</taxon>
        <taxon>Arachnida</taxon>
        <taxon>Araneae</taxon>
        <taxon>Araneomorphae</taxon>
        <taxon>Entelegynae</taxon>
        <taxon>Araneoidea</taxon>
        <taxon>Araneidae</taxon>
        <taxon>Caerostris</taxon>
    </lineage>
</organism>
<protein>
    <submittedName>
        <fullName evidence="1">Uncharacterized protein</fullName>
    </submittedName>
</protein>
<comment type="caution">
    <text evidence="1">The sequence shown here is derived from an EMBL/GenBank/DDBJ whole genome shotgun (WGS) entry which is preliminary data.</text>
</comment>
<proteinExistence type="predicted"/>
<reference evidence="1 2" key="1">
    <citation type="submission" date="2021-06" db="EMBL/GenBank/DDBJ databases">
        <title>Caerostris extrusa draft genome.</title>
        <authorList>
            <person name="Kono N."/>
            <person name="Arakawa K."/>
        </authorList>
    </citation>
    <scope>NUCLEOTIDE SEQUENCE [LARGE SCALE GENOMIC DNA]</scope>
</reference>
<gene>
    <name evidence="1" type="ORF">CEXT_188361</name>
</gene>